<dbReference type="InterPro" id="IPR058353">
    <property type="entry name" value="DUF8040"/>
</dbReference>
<evidence type="ECO:0000313" key="2">
    <source>
        <dbReference type="EMBL" id="RDX45604.1"/>
    </source>
</evidence>
<dbReference type="AlphaFoldDB" id="A0A371CZ85"/>
<keyword evidence="3" id="KW-1185">Reference proteome</keyword>
<feature type="domain" description="DUF8040" evidence="1">
    <location>
        <begin position="27"/>
        <end position="88"/>
    </location>
</feature>
<dbReference type="Proteomes" id="UP000256964">
    <property type="component" value="Unassembled WGS sequence"/>
</dbReference>
<dbReference type="OrthoDB" id="2749291at2759"/>
<evidence type="ECO:0000313" key="3">
    <source>
        <dbReference type="Proteomes" id="UP000256964"/>
    </source>
</evidence>
<organism evidence="2 3">
    <name type="scientific">Lentinus brumalis</name>
    <dbReference type="NCBI Taxonomy" id="2498619"/>
    <lineage>
        <taxon>Eukaryota</taxon>
        <taxon>Fungi</taxon>
        <taxon>Dikarya</taxon>
        <taxon>Basidiomycota</taxon>
        <taxon>Agaricomycotina</taxon>
        <taxon>Agaricomycetes</taxon>
        <taxon>Polyporales</taxon>
        <taxon>Polyporaceae</taxon>
        <taxon>Lentinus</taxon>
    </lineage>
</organism>
<protein>
    <recommendedName>
        <fullName evidence="1">DUF8040 domain-containing protein</fullName>
    </recommendedName>
</protein>
<feature type="non-terminal residue" evidence="2">
    <location>
        <position position="1"/>
    </location>
</feature>
<gene>
    <name evidence="2" type="ORF">OH76DRAFT_1330875</name>
</gene>
<evidence type="ECO:0000259" key="1">
    <source>
        <dbReference type="Pfam" id="PF26138"/>
    </source>
</evidence>
<sequence length="88" mass="10098">AVQMVSIVRTSVISYAQTYYNKEDYHTSALSGAAWIEELKSGHPERMKSELGVSQEVFLKLLQVLQELGYKDSRYVTLDEQVGIYLYM</sequence>
<feature type="non-terminal residue" evidence="2">
    <location>
        <position position="88"/>
    </location>
</feature>
<dbReference type="Pfam" id="PF26138">
    <property type="entry name" value="DUF8040"/>
    <property type="match status" value="1"/>
</dbReference>
<name>A0A371CZ85_9APHY</name>
<proteinExistence type="predicted"/>
<reference evidence="2 3" key="1">
    <citation type="journal article" date="2018" name="Biotechnol. Biofuels">
        <title>Integrative visual omics of the white-rot fungus Polyporus brumalis exposes the biotechnological potential of its oxidative enzymes for delignifying raw plant biomass.</title>
        <authorList>
            <person name="Miyauchi S."/>
            <person name="Rancon A."/>
            <person name="Drula E."/>
            <person name="Hage H."/>
            <person name="Chaduli D."/>
            <person name="Favel A."/>
            <person name="Grisel S."/>
            <person name="Henrissat B."/>
            <person name="Herpoel-Gimbert I."/>
            <person name="Ruiz-Duenas F.J."/>
            <person name="Chevret D."/>
            <person name="Hainaut M."/>
            <person name="Lin J."/>
            <person name="Wang M."/>
            <person name="Pangilinan J."/>
            <person name="Lipzen A."/>
            <person name="Lesage-Meessen L."/>
            <person name="Navarro D."/>
            <person name="Riley R."/>
            <person name="Grigoriev I.V."/>
            <person name="Zhou S."/>
            <person name="Raouche S."/>
            <person name="Rosso M.N."/>
        </authorList>
    </citation>
    <scope>NUCLEOTIDE SEQUENCE [LARGE SCALE GENOMIC DNA]</scope>
    <source>
        <strain evidence="2 3">BRFM 1820</strain>
    </source>
</reference>
<dbReference type="EMBL" id="KZ857436">
    <property type="protein sequence ID" value="RDX45604.1"/>
    <property type="molecule type" value="Genomic_DNA"/>
</dbReference>
<accession>A0A371CZ85</accession>